<name>A0A2V2LDP8_9RHOB</name>
<keyword evidence="1" id="KW-0472">Membrane</keyword>
<evidence type="ECO:0000313" key="2">
    <source>
        <dbReference type="EMBL" id="PWR01921.1"/>
    </source>
</evidence>
<organism evidence="2 3">
    <name type="scientific">Meridianimarinicoccus roseus</name>
    <dbReference type="NCBI Taxonomy" id="2072018"/>
    <lineage>
        <taxon>Bacteria</taxon>
        <taxon>Pseudomonadati</taxon>
        <taxon>Pseudomonadota</taxon>
        <taxon>Alphaproteobacteria</taxon>
        <taxon>Rhodobacterales</taxon>
        <taxon>Paracoccaceae</taxon>
        <taxon>Meridianimarinicoccus</taxon>
    </lineage>
</organism>
<dbReference type="InterPro" id="IPR022472">
    <property type="entry name" value="VPLPA-CTERM"/>
</dbReference>
<dbReference type="AlphaFoldDB" id="A0A2V2LDP8"/>
<reference evidence="2 3" key="1">
    <citation type="submission" date="2018-05" db="EMBL/GenBank/DDBJ databases">
        <title>Rhodobacteraceae gen. nov., sp. nov. isolated from sea water.</title>
        <authorList>
            <person name="Ren Y."/>
        </authorList>
    </citation>
    <scope>NUCLEOTIDE SEQUENCE [LARGE SCALE GENOMIC DNA]</scope>
    <source>
        <strain evidence="2 3">TG-679</strain>
    </source>
</reference>
<evidence type="ECO:0008006" key="4">
    <source>
        <dbReference type="Google" id="ProtNLM"/>
    </source>
</evidence>
<accession>A0A2V2LDP8</accession>
<keyword evidence="1" id="KW-0812">Transmembrane</keyword>
<gene>
    <name evidence="2" type="ORF">DKT77_14435</name>
</gene>
<comment type="caution">
    <text evidence="2">The sequence shown here is derived from an EMBL/GenBank/DDBJ whole genome shotgun (WGS) entry which is preliminary data.</text>
</comment>
<sequence length="187" mass="19292">MLHVQHIHGRFDDMGNPIDSVSPTLADDADGDGVVELLEGLPQYGGILLSLFDEDAAAMGDPFDGFPSAGNGIIDFAYTYDLGTSGAFADGISPADLFPLELREIVIHGAFLDPGIGGVGNEMAGNPLFDNGGYSNFVPVAAGEIRPNGNTPFNVTPAPVPLPAAAWMLLAGIGGLGALRARRASRA</sequence>
<evidence type="ECO:0000256" key="1">
    <source>
        <dbReference type="SAM" id="Phobius"/>
    </source>
</evidence>
<protein>
    <recommendedName>
        <fullName evidence="4">VPLPA-CTERM sorting domain-containing protein</fullName>
    </recommendedName>
</protein>
<evidence type="ECO:0000313" key="3">
    <source>
        <dbReference type="Proteomes" id="UP000245680"/>
    </source>
</evidence>
<feature type="transmembrane region" description="Helical" evidence="1">
    <location>
        <begin position="160"/>
        <end position="179"/>
    </location>
</feature>
<dbReference type="EMBL" id="QGKU01000047">
    <property type="protein sequence ID" value="PWR01921.1"/>
    <property type="molecule type" value="Genomic_DNA"/>
</dbReference>
<keyword evidence="1" id="KW-1133">Transmembrane helix</keyword>
<proteinExistence type="predicted"/>
<dbReference type="Proteomes" id="UP000245680">
    <property type="component" value="Unassembled WGS sequence"/>
</dbReference>
<keyword evidence="3" id="KW-1185">Reference proteome</keyword>
<dbReference type="OrthoDB" id="7433198at2"/>
<dbReference type="NCBIfam" id="TIGR03370">
    <property type="entry name" value="VPLPA-CTERM"/>
    <property type="match status" value="1"/>
</dbReference>